<comment type="similarity">
    <text evidence="1 4">Belongs to the OSBP family.</text>
</comment>
<dbReference type="GO" id="GO:0097038">
    <property type="term" value="C:perinuclear endoplasmic reticulum"/>
    <property type="evidence" value="ECO:0007669"/>
    <property type="project" value="TreeGrafter"/>
</dbReference>
<gene>
    <name evidence="7" type="ORF">WMSIL1_LOCUS6057</name>
</gene>
<dbReference type="EMBL" id="CABIJS010000210">
    <property type="protein sequence ID" value="VUZ46134.1"/>
    <property type="molecule type" value="Genomic_DNA"/>
</dbReference>
<keyword evidence="2" id="KW-0597">Phosphoprotein</keyword>
<dbReference type="Proteomes" id="UP000321570">
    <property type="component" value="Unassembled WGS sequence"/>
</dbReference>
<dbReference type="FunFam" id="2.40.160.120:FF:000001">
    <property type="entry name" value="Oxysterol-binding protein"/>
    <property type="match status" value="1"/>
</dbReference>
<keyword evidence="3" id="KW-0446">Lipid-binding</keyword>
<accession>A0A564YHX8</accession>
<dbReference type="Gene3D" id="2.40.160.120">
    <property type="match status" value="1"/>
</dbReference>
<evidence type="ECO:0000256" key="3">
    <source>
        <dbReference type="ARBA" id="ARBA00023121"/>
    </source>
</evidence>
<protein>
    <recommendedName>
        <fullName evidence="5">Oxysterol-binding protein</fullName>
    </recommendedName>
</protein>
<dbReference type="SUPFAM" id="SSF144000">
    <property type="entry name" value="Oxysterol-binding protein-like"/>
    <property type="match status" value="2"/>
</dbReference>
<name>A0A564YHX8_HYMDI</name>
<evidence type="ECO:0000313" key="8">
    <source>
        <dbReference type="Proteomes" id="UP000321570"/>
    </source>
</evidence>
<dbReference type="AlphaFoldDB" id="A0A564YHX8"/>
<dbReference type="InterPro" id="IPR000648">
    <property type="entry name" value="Oxysterol-bd"/>
</dbReference>
<keyword evidence="5" id="KW-0813">Transport</keyword>
<dbReference type="Pfam" id="PF01237">
    <property type="entry name" value="Oxysterol_BP"/>
    <property type="match status" value="1"/>
</dbReference>
<dbReference type="GO" id="GO:0120009">
    <property type="term" value="P:intermembrane lipid transfer"/>
    <property type="evidence" value="ECO:0007669"/>
    <property type="project" value="UniProtKB-ARBA"/>
</dbReference>
<dbReference type="InterPro" id="IPR037239">
    <property type="entry name" value="OSBP_sf"/>
</dbReference>
<dbReference type="PANTHER" id="PTHR10972:SF205">
    <property type="entry name" value="OXYSTEROL-BINDING PROTEIN 1"/>
    <property type="match status" value="1"/>
</dbReference>
<evidence type="ECO:0000313" key="7">
    <source>
        <dbReference type="EMBL" id="VUZ46134.1"/>
    </source>
</evidence>
<evidence type="ECO:0000256" key="6">
    <source>
        <dbReference type="SAM" id="MobiDB-lite"/>
    </source>
</evidence>
<dbReference type="GO" id="GO:0032934">
    <property type="term" value="F:sterol binding"/>
    <property type="evidence" value="ECO:0007669"/>
    <property type="project" value="TreeGrafter"/>
</dbReference>
<feature type="region of interest" description="Disordered" evidence="6">
    <location>
        <begin position="1"/>
        <end position="34"/>
    </location>
</feature>
<dbReference type="PANTHER" id="PTHR10972">
    <property type="entry name" value="OXYSTEROL-BINDING PROTEIN-RELATED"/>
    <property type="match status" value="1"/>
</dbReference>
<dbReference type="GO" id="GO:0005886">
    <property type="term" value="C:plasma membrane"/>
    <property type="evidence" value="ECO:0007669"/>
    <property type="project" value="TreeGrafter"/>
</dbReference>
<keyword evidence="5" id="KW-0445">Lipid transport</keyword>
<evidence type="ECO:0000256" key="2">
    <source>
        <dbReference type="ARBA" id="ARBA00022553"/>
    </source>
</evidence>
<sequence>MPRRRLHFKSKRSPKETGSSSYAGPSRSAPEKRIIPVRKPVQRRTSIPPKPNISLNLWSFLSNCIGKELTKIPMPVNFSEPLSMLQRLSENFEYSYVLDRAAACTNPLEQLAYVSAFVVSSYASTALRVAKPFNPLLNETYECDRTDDLGWRSVAEQVSHHPPVAAFHCESDLWYTWFDFSISTKFRGRYLQIKVNGVCHLVFRKTGYHYTWTKIPLTVHNIIVGRLWIENSGEIDIINHTTGDKCHLTFKQYSYFSSEVPRRVTGAVTDKTGKVHGIIGGTWDEFIEYAPVITDNTGSSNKHVIETGPPVQLWRVSPLPPGADKMYNFTQFAMQLNNRPEDEPNLCPTDSRLRPDQRLMEEGLWDEANAEKVRLEEKQRMRRREMALKLLGTDGADSAAAVGGSVASSTPLPAALMDTLDQTHKPLWFEKVVDEDTGLETLKFNGKYWKCKEKNDWSVCPDLY</sequence>
<keyword evidence="8" id="KW-1185">Reference proteome</keyword>
<proteinExistence type="inferred from homology"/>
<dbReference type="PROSITE" id="PS01013">
    <property type="entry name" value="OSBP"/>
    <property type="match status" value="1"/>
</dbReference>
<organism evidence="7 8">
    <name type="scientific">Hymenolepis diminuta</name>
    <name type="common">Rat tapeworm</name>
    <dbReference type="NCBI Taxonomy" id="6216"/>
    <lineage>
        <taxon>Eukaryota</taxon>
        <taxon>Metazoa</taxon>
        <taxon>Spiralia</taxon>
        <taxon>Lophotrochozoa</taxon>
        <taxon>Platyhelminthes</taxon>
        <taxon>Cestoda</taxon>
        <taxon>Eucestoda</taxon>
        <taxon>Cyclophyllidea</taxon>
        <taxon>Hymenolepididae</taxon>
        <taxon>Hymenolepis</taxon>
    </lineage>
</organism>
<dbReference type="InterPro" id="IPR018494">
    <property type="entry name" value="Oxysterol-bd_CS"/>
</dbReference>
<evidence type="ECO:0000256" key="1">
    <source>
        <dbReference type="ARBA" id="ARBA00008842"/>
    </source>
</evidence>
<feature type="compositionally biased region" description="Basic residues" evidence="6">
    <location>
        <begin position="1"/>
        <end position="12"/>
    </location>
</feature>
<evidence type="ECO:0000256" key="4">
    <source>
        <dbReference type="RuleBase" id="RU003844"/>
    </source>
</evidence>
<evidence type="ECO:0000256" key="5">
    <source>
        <dbReference type="RuleBase" id="RU003845"/>
    </source>
</evidence>
<reference evidence="7 8" key="1">
    <citation type="submission" date="2019-07" db="EMBL/GenBank/DDBJ databases">
        <authorList>
            <person name="Jastrzebski P J."/>
            <person name="Paukszto L."/>
            <person name="Jastrzebski P J."/>
        </authorList>
    </citation>
    <scope>NUCLEOTIDE SEQUENCE [LARGE SCALE GENOMIC DNA]</scope>
    <source>
        <strain evidence="7 8">WMS-il1</strain>
    </source>
</reference>
<dbReference type="GO" id="GO:0005829">
    <property type="term" value="C:cytosol"/>
    <property type="evidence" value="ECO:0007669"/>
    <property type="project" value="TreeGrafter"/>
</dbReference>